<proteinExistence type="predicted"/>
<feature type="compositionally biased region" description="Low complexity" evidence="1">
    <location>
        <begin position="113"/>
        <end position="126"/>
    </location>
</feature>
<feature type="compositionally biased region" description="Low complexity" evidence="1">
    <location>
        <begin position="139"/>
        <end position="152"/>
    </location>
</feature>
<gene>
    <name evidence="2" type="ORF">BGZ95_007542</name>
</gene>
<dbReference type="EMBL" id="JAAAIL010000371">
    <property type="protein sequence ID" value="KAG0276435.1"/>
    <property type="molecule type" value="Genomic_DNA"/>
</dbReference>
<comment type="caution">
    <text evidence="2">The sequence shown here is derived from an EMBL/GenBank/DDBJ whole genome shotgun (WGS) entry which is preliminary data.</text>
</comment>
<feature type="compositionally biased region" description="Polar residues" evidence="1">
    <location>
        <begin position="295"/>
        <end position="306"/>
    </location>
</feature>
<evidence type="ECO:0000313" key="3">
    <source>
        <dbReference type="Proteomes" id="UP001194580"/>
    </source>
</evidence>
<sequence>MKYTRFGLRNGHRRQIEHKDKEKGDIAEQLRLLTDTLGHRNDRLDREEKYIQSTGSQGDFLPPWYHNRHYSGVYPQGFDRLHPQLVPDLNGYQDWANPYTSAALGSPVPHAGSPLSSLRQQQSTLSHQPRVINFPPSSPSQASSKSQVQSPSTENSDVYGPKGEWSTNGSASSSSSSSNGSAPDLHAYEVGRRRPQMQEEGIGEDSLFYIESPIHNPQATGQTRMTNIPPSQTHLPSSSSADIHGPNGDWSTNGSAPSSPNASAPNLRAYEVEKRRPQMQEAGLGEDSLFDIENPSHNPHVTSRVF</sequence>
<name>A0AAD4DF08_9FUNG</name>
<feature type="compositionally biased region" description="Low complexity" evidence="1">
    <location>
        <begin position="251"/>
        <end position="266"/>
    </location>
</feature>
<evidence type="ECO:0000313" key="2">
    <source>
        <dbReference type="EMBL" id="KAG0276435.1"/>
    </source>
</evidence>
<dbReference type="AlphaFoldDB" id="A0AAD4DF08"/>
<accession>A0AAD4DF08</accession>
<feature type="compositionally biased region" description="Polar residues" evidence="1">
    <location>
        <begin position="217"/>
        <end position="241"/>
    </location>
</feature>
<protein>
    <submittedName>
        <fullName evidence="2">Uncharacterized protein</fullName>
    </submittedName>
</protein>
<feature type="region of interest" description="Disordered" evidence="1">
    <location>
        <begin position="217"/>
        <end position="306"/>
    </location>
</feature>
<organism evidence="2 3">
    <name type="scientific">Linnemannia exigua</name>
    <dbReference type="NCBI Taxonomy" id="604196"/>
    <lineage>
        <taxon>Eukaryota</taxon>
        <taxon>Fungi</taxon>
        <taxon>Fungi incertae sedis</taxon>
        <taxon>Mucoromycota</taxon>
        <taxon>Mortierellomycotina</taxon>
        <taxon>Mortierellomycetes</taxon>
        <taxon>Mortierellales</taxon>
        <taxon>Mortierellaceae</taxon>
        <taxon>Linnemannia</taxon>
    </lineage>
</organism>
<keyword evidence="3" id="KW-1185">Reference proteome</keyword>
<evidence type="ECO:0000256" key="1">
    <source>
        <dbReference type="SAM" id="MobiDB-lite"/>
    </source>
</evidence>
<dbReference type="Proteomes" id="UP001194580">
    <property type="component" value="Unassembled WGS sequence"/>
</dbReference>
<feature type="region of interest" description="Disordered" evidence="1">
    <location>
        <begin position="106"/>
        <end position="185"/>
    </location>
</feature>
<reference evidence="2" key="1">
    <citation type="journal article" date="2020" name="Fungal Divers.">
        <title>Resolving the Mortierellaceae phylogeny through synthesis of multi-gene phylogenetics and phylogenomics.</title>
        <authorList>
            <person name="Vandepol N."/>
            <person name="Liber J."/>
            <person name="Desiro A."/>
            <person name="Na H."/>
            <person name="Kennedy M."/>
            <person name="Barry K."/>
            <person name="Grigoriev I.V."/>
            <person name="Miller A.N."/>
            <person name="O'Donnell K."/>
            <person name="Stajich J.E."/>
            <person name="Bonito G."/>
        </authorList>
    </citation>
    <scope>NUCLEOTIDE SEQUENCE</scope>
    <source>
        <strain evidence="2">NRRL 28262</strain>
    </source>
</reference>
<feature type="compositionally biased region" description="Low complexity" evidence="1">
    <location>
        <begin position="168"/>
        <end position="182"/>
    </location>
</feature>